<dbReference type="InterPro" id="IPR001845">
    <property type="entry name" value="HTH_ArsR_DNA-bd_dom"/>
</dbReference>
<dbReference type="SMART" id="SM00418">
    <property type="entry name" value="HTH_ARSR"/>
    <property type="match status" value="1"/>
</dbReference>
<reference evidence="5 6" key="1">
    <citation type="submission" date="2018-07" db="EMBL/GenBank/DDBJ databases">
        <title>Genomic Encyclopedia of Type Strains, Phase IV (KMG-IV): sequencing the most valuable type-strain genomes for metagenomic binning, comparative biology and taxonomic classification.</title>
        <authorList>
            <person name="Goeker M."/>
        </authorList>
    </citation>
    <scope>NUCLEOTIDE SEQUENCE [LARGE SCALE GENOMIC DNA]</scope>
    <source>
        <strain evidence="5 6">DSM 26725</strain>
    </source>
</reference>
<evidence type="ECO:0000256" key="1">
    <source>
        <dbReference type="ARBA" id="ARBA00023015"/>
    </source>
</evidence>
<keyword evidence="2" id="KW-0238">DNA-binding</keyword>
<dbReference type="PANTHER" id="PTHR43132">
    <property type="entry name" value="ARSENICAL RESISTANCE OPERON REPRESSOR ARSR-RELATED"/>
    <property type="match status" value="1"/>
</dbReference>
<dbReference type="AlphaFoldDB" id="A0A3D9FHE9"/>
<proteinExistence type="predicted"/>
<gene>
    <name evidence="5" type="ORF">DFR46_2259</name>
</gene>
<dbReference type="PANTHER" id="PTHR43132:SF2">
    <property type="entry name" value="ARSENICAL RESISTANCE OPERON REPRESSOR ARSR-RELATED"/>
    <property type="match status" value="1"/>
</dbReference>
<dbReference type="PRINTS" id="PR00778">
    <property type="entry name" value="HTHARSR"/>
</dbReference>
<evidence type="ECO:0000259" key="4">
    <source>
        <dbReference type="PROSITE" id="PS50987"/>
    </source>
</evidence>
<evidence type="ECO:0000313" key="5">
    <source>
        <dbReference type="EMBL" id="RED17220.1"/>
    </source>
</evidence>
<dbReference type="NCBIfam" id="NF033788">
    <property type="entry name" value="HTH_metalloreg"/>
    <property type="match status" value="1"/>
</dbReference>
<evidence type="ECO:0000256" key="3">
    <source>
        <dbReference type="ARBA" id="ARBA00023163"/>
    </source>
</evidence>
<dbReference type="EMBL" id="QRDP01000004">
    <property type="protein sequence ID" value="RED17220.1"/>
    <property type="molecule type" value="Genomic_DNA"/>
</dbReference>
<comment type="caution">
    <text evidence="5">The sequence shown here is derived from an EMBL/GenBank/DDBJ whole genome shotgun (WGS) entry which is preliminary data.</text>
</comment>
<sequence>MNMTSDVLQEKYAVDALAALAQPNRLALFRLLVQAGEGGLPAGEIAKRLGLPNSSLSFHLAHLERADLIARTRDGRSLIYSADYAAMNRLVGYLMENCCGGKGCVTELTDSLERIAS</sequence>
<keyword evidence="1" id="KW-0805">Transcription regulation</keyword>
<dbReference type="GO" id="GO:0003677">
    <property type="term" value="F:DNA binding"/>
    <property type="evidence" value="ECO:0007669"/>
    <property type="project" value="UniProtKB-KW"/>
</dbReference>
<dbReference type="Gene3D" id="1.10.10.10">
    <property type="entry name" value="Winged helix-like DNA-binding domain superfamily/Winged helix DNA-binding domain"/>
    <property type="match status" value="1"/>
</dbReference>
<feature type="domain" description="HTH arsR-type" evidence="4">
    <location>
        <begin position="5"/>
        <end position="102"/>
    </location>
</feature>
<dbReference type="Pfam" id="PF12840">
    <property type="entry name" value="HTH_20"/>
    <property type="match status" value="1"/>
</dbReference>
<dbReference type="GO" id="GO:0003700">
    <property type="term" value="F:DNA-binding transcription factor activity"/>
    <property type="evidence" value="ECO:0007669"/>
    <property type="project" value="InterPro"/>
</dbReference>
<keyword evidence="6" id="KW-1185">Reference proteome</keyword>
<dbReference type="CDD" id="cd00090">
    <property type="entry name" value="HTH_ARSR"/>
    <property type="match status" value="1"/>
</dbReference>
<evidence type="ECO:0000256" key="2">
    <source>
        <dbReference type="ARBA" id="ARBA00023125"/>
    </source>
</evidence>
<evidence type="ECO:0000313" key="6">
    <source>
        <dbReference type="Proteomes" id="UP000256310"/>
    </source>
</evidence>
<dbReference type="InterPro" id="IPR036388">
    <property type="entry name" value="WH-like_DNA-bd_sf"/>
</dbReference>
<keyword evidence="3" id="KW-0804">Transcription</keyword>
<dbReference type="SUPFAM" id="SSF46785">
    <property type="entry name" value="Winged helix' DNA-binding domain"/>
    <property type="match status" value="1"/>
</dbReference>
<protein>
    <submittedName>
        <fullName evidence="5">ArsR family transcriptional regulator</fullName>
    </submittedName>
</protein>
<dbReference type="InterPro" id="IPR051011">
    <property type="entry name" value="Metal_resp_trans_reg"/>
</dbReference>
<dbReference type="Proteomes" id="UP000256310">
    <property type="component" value="Unassembled WGS sequence"/>
</dbReference>
<dbReference type="PROSITE" id="PS50987">
    <property type="entry name" value="HTH_ARSR_2"/>
    <property type="match status" value="1"/>
</dbReference>
<dbReference type="InterPro" id="IPR036390">
    <property type="entry name" value="WH_DNA-bd_sf"/>
</dbReference>
<name>A0A3D9FHE9_9SPHN</name>
<organism evidence="5 6">
    <name type="scientific">Parasphingopyxis lamellibrachiae</name>
    <dbReference type="NCBI Taxonomy" id="680125"/>
    <lineage>
        <taxon>Bacteria</taxon>
        <taxon>Pseudomonadati</taxon>
        <taxon>Pseudomonadota</taxon>
        <taxon>Alphaproteobacteria</taxon>
        <taxon>Sphingomonadales</taxon>
        <taxon>Sphingomonadaceae</taxon>
        <taxon>Parasphingopyxis</taxon>
    </lineage>
</organism>
<accession>A0A3D9FHE9</accession>
<dbReference type="InterPro" id="IPR011991">
    <property type="entry name" value="ArsR-like_HTH"/>
</dbReference>